<organism evidence="2 3">
    <name type="scientific">Digitaria exilis</name>
    <dbReference type="NCBI Taxonomy" id="1010633"/>
    <lineage>
        <taxon>Eukaryota</taxon>
        <taxon>Viridiplantae</taxon>
        <taxon>Streptophyta</taxon>
        <taxon>Embryophyta</taxon>
        <taxon>Tracheophyta</taxon>
        <taxon>Spermatophyta</taxon>
        <taxon>Magnoliopsida</taxon>
        <taxon>Liliopsida</taxon>
        <taxon>Poales</taxon>
        <taxon>Poaceae</taxon>
        <taxon>PACMAD clade</taxon>
        <taxon>Panicoideae</taxon>
        <taxon>Panicodae</taxon>
        <taxon>Paniceae</taxon>
        <taxon>Anthephorinae</taxon>
        <taxon>Digitaria</taxon>
    </lineage>
</organism>
<protein>
    <submittedName>
        <fullName evidence="2">Uncharacterized protein</fullName>
    </submittedName>
</protein>
<sequence length="134" mass="14467">MKAGACAGRRGGPRRRLFPAVRSAGRTRLATSPAFSGRPIGRPDDPDPVTHPGSTKSSGPYSDVAASHVLNKTKLLTPQPRVTARSHGPMLSRPIRTQRSTLAIRAKRPKTLLAPIRAAHPSRTGYTTRMPPYK</sequence>
<gene>
    <name evidence="2" type="ORF">HU200_034898</name>
</gene>
<reference evidence="2" key="1">
    <citation type="submission" date="2020-07" db="EMBL/GenBank/DDBJ databases">
        <title>Genome sequence and genetic diversity analysis of an under-domesticated orphan crop, white fonio (Digitaria exilis).</title>
        <authorList>
            <person name="Bennetzen J.L."/>
            <person name="Chen S."/>
            <person name="Ma X."/>
            <person name="Wang X."/>
            <person name="Yssel A.E.J."/>
            <person name="Chaluvadi S.R."/>
            <person name="Johnson M."/>
            <person name="Gangashetty P."/>
            <person name="Hamidou F."/>
            <person name="Sanogo M.D."/>
            <person name="Zwaenepoel A."/>
            <person name="Wallace J."/>
            <person name="Van De Peer Y."/>
            <person name="Van Deynze A."/>
        </authorList>
    </citation>
    <scope>NUCLEOTIDE SEQUENCE</scope>
    <source>
        <tissue evidence="2">Leaves</tissue>
    </source>
</reference>
<keyword evidence="3" id="KW-1185">Reference proteome</keyword>
<evidence type="ECO:0000313" key="3">
    <source>
        <dbReference type="Proteomes" id="UP000636709"/>
    </source>
</evidence>
<name>A0A835BSN7_9POAL</name>
<dbReference type="AlphaFoldDB" id="A0A835BSN7"/>
<feature type="region of interest" description="Disordered" evidence="1">
    <location>
        <begin position="1"/>
        <end position="62"/>
    </location>
</feature>
<dbReference type="EMBL" id="JACEFO010001862">
    <property type="protein sequence ID" value="KAF8698649.1"/>
    <property type="molecule type" value="Genomic_DNA"/>
</dbReference>
<proteinExistence type="predicted"/>
<evidence type="ECO:0000313" key="2">
    <source>
        <dbReference type="EMBL" id="KAF8698649.1"/>
    </source>
</evidence>
<feature type="region of interest" description="Disordered" evidence="1">
    <location>
        <begin position="78"/>
        <end position="98"/>
    </location>
</feature>
<evidence type="ECO:0000256" key="1">
    <source>
        <dbReference type="SAM" id="MobiDB-lite"/>
    </source>
</evidence>
<dbReference type="Gramene" id="Dexi9A01G0033570.1">
    <property type="protein sequence ID" value="Dexi9A01G0033570.1:cds"/>
    <property type="gene ID" value="Dexi9A01G0033570"/>
</dbReference>
<comment type="caution">
    <text evidence="2">The sequence shown here is derived from an EMBL/GenBank/DDBJ whole genome shotgun (WGS) entry which is preliminary data.</text>
</comment>
<dbReference type="Proteomes" id="UP000636709">
    <property type="component" value="Unassembled WGS sequence"/>
</dbReference>
<accession>A0A835BSN7</accession>